<evidence type="ECO:0000313" key="2">
    <source>
        <dbReference type="EMBL" id="GFY42456.1"/>
    </source>
</evidence>
<dbReference type="AlphaFoldDB" id="A0A8X6WYF2"/>
<reference evidence="2" key="1">
    <citation type="submission" date="2020-08" db="EMBL/GenBank/DDBJ databases">
        <title>Multicomponent nature underlies the extraordinary mechanical properties of spider dragline silk.</title>
        <authorList>
            <person name="Kono N."/>
            <person name="Nakamura H."/>
            <person name="Mori M."/>
            <person name="Yoshida Y."/>
            <person name="Ohtoshi R."/>
            <person name="Malay A.D."/>
            <person name="Moran D.A.P."/>
            <person name="Tomita M."/>
            <person name="Numata K."/>
            <person name="Arakawa K."/>
        </authorList>
    </citation>
    <scope>NUCLEOTIDE SEQUENCE</scope>
</reference>
<protein>
    <submittedName>
        <fullName evidence="2">Nose resistant to fluoxetine protein 6</fullName>
    </submittedName>
</protein>
<keyword evidence="1" id="KW-0472">Membrane</keyword>
<feature type="transmembrane region" description="Helical" evidence="1">
    <location>
        <begin position="57"/>
        <end position="77"/>
    </location>
</feature>
<evidence type="ECO:0000256" key="1">
    <source>
        <dbReference type="SAM" id="Phobius"/>
    </source>
</evidence>
<keyword evidence="1" id="KW-1133">Transmembrane helix</keyword>
<dbReference type="Proteomes" id="UP000886998">
    <property type="component" value="Unassembled WGS sequence"/>
</dbReference>
<organism evidence="2 3">
    <name type="scientific">Trichonephila inaurata madagascariensis</name>
    <dbReference type="NCBI Taxonomy" id="2747483"/>
    <lineage>
        <taxon>Eukaryota</taxon>
        <taxon>Metazoa</taxon>
        <taxon>Ecdysozoa</taxon>
        <taxon>Arthropoda</taxon>
        <taxon>Chelicerata</taxon>
        <taxon>Arachnida</taxon>
        <taxon>Araneae</taxon>
        <taxon>Araneomorphae</taxon>
        <taxon>Entelegynae</taxon>
        <taxon>Araneoidea</taxon>
        <taxon>Nephilidae</taxon>
        <taxon>Trichonephila</taxon>
        <taxon>Trichonephila inaurata</taxon>
    </lineage>
</organism>
<dbReference type="OrthoDB" id="6435258at2759"/>
<name>A0A8X6WYF2_9ARAC</name>
<dbReference type="PANTHER" id="PTHR11161">
    <property type="entry name" value="O-ACYLTRANSFERASE"/>
    <property type="match status" value="1"/>
</dbReference>
<gene>
    <name evidence="2" type="primary">nrf-6_28</name>
    <name evidence="2" type="ORF">TNIN_178281</name>
</gene>
<keyword evidence="1" id="KW-0812">Transmembrane</keyword>
<keyword evidence="3" id="KW-1185">Reference proteome</keyword>
<dbReference type="InterPro" id="IPR052728">
    <property type="entry name" value="O2_lipid_transport_reg"/>
</dbReference>
<evidence type="ECO:0000313" key="3">
    <source>
        <dbReference type="Proteomes" id="UP000886998"/>
    </source>
</evidence>
<dbReference type="EMBL" id="BMAV01003086">
    <property type="protein sequence ID" value="GFY42456.1"/>
    <property type="molecule type" value="Genomic_DNA"/>
</dbReference>
<proteinExistence type="predicted"/>
<accession>A0A8X6WYF2</accession>
<comment type="caution">
    <text evidence="2">The sequence shown here is derived from an EMBL/GenBank/DDBJ whole genome shotgun (WGS) entry which is preliminary data.</text>
</comment>
<sequence>MDRSKKLSDARLILYYNTIYDKTHTRMGPYFVGLALGHYLWKRGTSKDKSSNKMISWCGWIITAVLMWICFCMFYIAENTPLRRALYNGLSSVLFSCGIAWIVFACVTERGG</sequence>
<dbReference type="PANTHER" id="PTHR11161:SF0">
    <property type="entry name" value="O-ACYLTRANSFERASE LIKE PROTEIN"/>
    <property type="match status" value="1"/>
</dbReference>
<feature type="transmembrane region" description="Helical" evidence="1">
    <location>
        <begin position="89"/>
        <end position="107"/>
    </location>
</feature>